<accession>A0A1H0A637</accession>
<dbReference type="InterPro" id="IPR039374">
    <property type="entry name" value="SIP_fam"/>
</dbReference>
<dbReference type="InterPro" id="IPR007037">
    <property type="entry name" value="SIP_rossman_dom"/>
</dbReference>
<evidence type="ECO:0000313" key="5">
    <source>
        <dbReference type="Proteomes" id="UP000183200"/>
    </source>
</evidence>
<dbReference type="Pfam" id="PF04954">
    <property type="entry name" value="SIP"/>
    <property type="match status" value="1"/>
</dbReference>
<dbReference type="Proteomes" id="UP000183200">
    <property type="component" value="Unassembled WGS sequence"/>
</dbReference>
<evidence type="ECO:0000259" key="2">
    <source>
        <dbReference type="Pfam" id="PF04954"/>
    </source>
</evidence>
<feature type="domain" description="SIP-like Rossmann fold" evidence="2">
    <location>
        <begin position="141"/>
        <end position="261"/>
    </location>
</feature>
<organism evidence="4 5">
    <name type="scientific">Pedobacter steynii</name>
    <dbReference type="NCBI Taxonomy" id="430522"/>
    <lineage>
        <taxon>Bacteria</taxon>
        <taxon>Pseudomonadati</taxon>
        <taxon>Bacteroidota</taxon>
        <taxon>Sphingobacteriia</taxon>
        <taxon>Sphingobacteriales</taxon>
        <taxon>Sphingobacteriaceae</taxon>
        <taxon>Pedobacter</taxon>
    </lineage>
</organism>
<dbReference type="AlphaFoldDB" id="A0A1H0A637"/>
<dbReference type="Pfam" id="PF08021">
    <property type="entry name" value="FAD_binding_9"/>
    <property type="match status" value="1"/>
</dbReference>
<protein>
    <submittedName>
        <fullName evidence="4">NADPH-dependent ferric siderophore reductase, contains FAD-binding and SIP domains</fullName>
    </submittedName>
</protein>
<comment type="similarity">
    <text evidence="1">Belongs to the SIP oxidoreductase family.</text>
</comment>
<dbReference type="OrthoDB" id="9814826at2"/>
<dbReference type="PANTHER" id="PTHR30157:SF0">
    <property type="entry name" value="NADPH-DEPENDENT FERRIC-CHELATE REDUCTASE"/>
    <property type="match status" value="1"/>
</dbReference>
<evidence type="ECO:0000256" key="1">
    <source>
        <dbReference type="ARBA" id="ARBA00035644"/>
    </source>
</evidence>
<feature type="domain" description="Siderophore-interacting FAD-binding" evidence="3">
    <location>
        <begin position="19"/>
        <end position="128"/>
    </location>
</feature>
<dbReference type="PANTHER" id="PTHR30157">
    <property type="entry name" value="FERRIC REDUCTASE, NADPH-DEPENDENT"/>
    <property type="match status" value="1"/>
</dbReference>
<dbReference type="RefSeq" id="WP_074610049.1">
    <property type="nucleotide sequence ID" value="NZ_FNGY01000007.1"/>
</dbReference>
<name>A0A1H0A637_9SPHI</name>
<dbReference type="EMBL" id="FNGY01000007">
    <property type="protein sequence ID" value="SDN28877.1"/>
    <property type="molecule type" value="Genomic_DNA"/>
</dbReference>
<evidence type="ECO:0000313" key="4">
    <source>
        <dbReference type="EMBL" id="SDN28877.1"/>
    </source>
</evidence>
<proteinExistence type="inferred from homology"/>
<evidence type="ECO:0000259" key="3">
    <source>
        <dbReference type="Pfam" id="PF08021"/>
    </source>
</evidence>
<keyword evidence="5" id="KW-1185">Reference proteome</keyword>
<reference evidence="5" key="1">
    <citation type="submission" date="2016-10" db="EMBL/GenBank/DDBJ databases">
        <authorList>
            <person name="Varghese N."/>
            <person name="Submissions S."/>
        </authorList>
    </citation>
    <scope>NUCLEOTIDE SEQUENCE [LARGE SCALE GENOMIC DNA]</scope>
    <source>
        <strain evidence="5">DSM 19110</strain>
    </source>
</reference>
<sequence>MEKKENIAAQFVTATLYLKSREYITPHYIRIRLTGDDVYKFSIATVGVNNKIYIPPAGLNEIHYPNWDFEAERWDMPPVEVRPAIRTYTHRGIDVEKNEMIIDFVAHGDNGPASAWAMHAEPGAALGVTMRAKETELYPKADWYLLVGDATAIPVLGAILEDLPEDAEGVAYIEVESEADEQDLKTKSKVQLKWIHNPLAGEGTFLSDAVRQADLPEAMEIRKFAYVAAEFKTVKAVRQFLRNEAFWTREEFYAYSYWKSGTSEDGSEVDRRSEHQEK</sequence>
<dbReference type="Gene3D" id="3.40.50.80">
    <property type="entry name" value="Nucleotide-binding domain of ferredoxin-NADP reductase (FNR) module"/>
    <property type="match status" value="1"/>
</dbReference>
<dbReference type="CDD" id="cd06193">
    <property type="entry name" value="siderophore_interacting"/>
    <property type="match status" value="1"/>
</dbReference>
<dbReference type="InterPro" id="IPR039261">
    <property type="entry name" value="FNR_nucleotide-bd"/>
</dbReference>
<dbReference type="InterPro" id="IPR013113">
    <property type="entry name" value="SIP_FAD-bd"/>
</dbReference>
<dbReference type="Gene3D" id="2.40.30.10">
    <property type="entry name" value="Translation factors"/>
    <property type="match status" value="1"/>
</dbReference>
<gene>
    <name evidence="4" type="ORF">SAMN05421820_1073</name>
</gene>